<dbReference type="Proteomes" id="UP000814140">
    <property type="component" value="Unassembled WGS sequence"/>
</dbReference>
<reference evidence="1" key="1">
    <citation type="submission" date="2021-03" db="EMBL/GenBank/DDBJ databases">
        <authorList>
            <consortium name="DOE Joint Genome Institute"/>
            <person name="Ahrendt S."/>
            <person name="Looney B.P."/>
            <person name="Miyauchi S."/>
            <person name="Morin E."/>
            <person name="Drula E."/>
            <person name="Courty P.E."/>
            <person name="Chicoki N."/>
            <person name="Fauchery L."/>
            <person name="Kohler A."/>
            <person name="Kuo A."/>
            <person name="Labutti K."/>
            <person name="Pangilinan J."/>
            <person name="Lipzen A."/>
            <person name="Riley R."/>
            <person name="Andreopoulos W."/>
            <person name="He G."/>
            <person name="Johnson J."/>
            <person name="Barry K.W."/>
            <person name="Grigoriev I.V."/>
            <person name="Nagy L."/>
            <person name="Hibbett D."/>
            <person name="Henrissat B."/>
            <person name="Matheny P.B."/>
            <person name="Labbe J."/>
            <person name="Martin F."/>
        </authorList>
    </citation>
    <scope>NUCLEOTIDE SEQUENCE</scope>
    <source>
        <strain evidence="1">HHB10654</strain>
    </source>
</reference>
<name>A0ACB8SXD4_9AGAM</name>
<accession>A0ACB8SXD4</accession>
<reference evidence="1" key="2">
    <citation type="journal article" date="2022" name="New Phytol.">
        <title>Evolutionary transition to the ectomycorrhizal habit in the genomes of a hyperdiverse lineage of mushroom-forming fungi.</title>
        <authorList>
            <person name="Looney B."/>
            <person name="Miyauchi S."/>
            <person name="Morin E."/>
            <person name="Drula E."/>
            <person name="Courty P.E."/>
            <person name="Kohler A."/>
            <person name="Kuo A."/>
            <person name="LaButti K."/>
            <person name="Pangilinan J."/>
            <person name="Lipzen A."/>
            <person name="Riley R."/>
            <person name="Andreopoulos W."/>
            <person name="He G."/>
            <person name="Johnson J."/>
            <person name="Nolan M."/>
            <person name="Tritt A."/>
            <person name="Barry K.W."/>
            <person name="Grigoriev I.V."/>
            <person name="Nagy L.G."/>
            <person name="Hibbett D."/>
            <person name="Henrissat B."/>
            <person name="Matheny P.B."/>
            <person name="Labbe J."/>
            <person name="Martin F.M."/>
        </authorList>
    </citation>
    <scope>NUCLEOTIDE SEQUENCE</scope>
    <source>
        <strain evidence="1">HHB10654</strain>
    </source>
</reference>
<gene>
    <name evidence="1" type="ORF">BV25DRAFT_1992643</name>
</gene>
<evidence type="ECO:0000313" key="2">
    <source>
        <dbReference type="Proteomes" id="UP000814140"/>
    </source>
</evidence>
<sequence length="587" mass="65812">MQSEKRQIIDEQIQAATDPGRLLILRSSRNALAPVSRLPEAILTTIFLLLRRNSTFVHDLDDLTWLHVTHVCRSWRQAALDCALLWTDILFDPPDWAAEMLRRSKSAPLSVDISLEPHAAVSKLDAACLALTRVSHIRTLHLELAASDYTERIIHLLRTQSADVLEHLSIQCSDDTWQRDPEEIVQSRGICELPVDIFGKVAPRLQRLELRLCQVSWNNFLFDNLTFLSLEIVPSSSRSSMPQFLDFLRRMKGLKNLHITDAIPLRGPFVKTLPPPIAEQPLVVLPHLSTLYVYECALECGDLMRYMVLPRVTRVVLVGTHRWSRPASLPCSAIPFTDAIPSLHSKRMQEYPYHPARLFVRQHFPSLGQRFTCLPVATTSQAGDVSFITELRWDSDRTHDSDDVLSQCTARLILASPLDRIQSVTFLSYFFMDSQAWILVLEHLAEVQELHLTGACVYGFAQALRTLHTPSRDNIPLPKLSTLTISNAQLSYPLGSGQLFVALRDALLSRALSYGLSIKLAFTKCHITAGQLEELEAACIHPIECNGEPDTFGIGEIQDDGSDFEESDEGGEDTHADIGDETDGSDA</sequence>
<proteinExistence type="predicted"/>
<comment type="caution">
    <text evidence="1">The sequence shown here is derived from an EMBL/GenBank/DDBJ whole genome shotgun (WGS) entry which is preliminary data.</text>
</comment>
<evidence type="ECO:0000313" key="1">
    <source>
        <dbReference type="EMBL" id="KAI0060842.1"/>
    </source>
</evidence>
<dbReference type="EMBL" id="MU277216">
    <property type="protein sequence ID" value="KAI0060842.1"/>
    <property type="molecule type" value="Genomic_DNA"/>
</dbReference>
<organism evidence="1 2">
    <name type="scientific">Artomyces pyxidatus</name>
    <dbReference type="NCBI Taxonomy" id="48021"/>
    <lineage>
        <taxon>Eukaryota</taxon>
        <taxon>Fungi</taxon>
        <taxon>Dikarya</taxon>
        <taxon>Basidiomycota</taxon>
        <taxon>Agaricomycotina</taxon>
        <taxon>Agaricomycetes</taxon>
        <taxon>Russulales</taxon>
        <taxon>Auriscalpiaceae</taxon>
        <taxon>Artomyces</taxon>
    </lineage>
</organism>
<protein>
    <submittedName>
        <fullName evidence="1">Uncharacterized protein</fullName>
    </submittedName>
</protein>
<keyword evidence="2" id="KW-1185">Reference proteome</keyword>